<protein>
    <submittedName>
        <fullName evidence="1">Uncharacterized protein</fullName>
    </submittedName>
</protein>
<reference evidence="1" key="1">
    <citation type="journal article" date="2015" name="Nature">
        <title>Complex archaea that bridge the gap between prokaryotes and eukaryotes.</title>
        <authorList>
            <person name="Spang A."/>
            <person name="Saw J.H."/>
            <person name="Jorgensen S.L."/>
            <person name="Zaremba-Niedzwiedzka K."/>
            <person name="Martijn J."/>
            <person name="Lind A.E."/>
            <person name="van Eijk R."/>
            <person name="Schleper C."/>
            <person name="Guy L."/>
            <person name="Ettema T.J."/>
        </authorList>
    </citation>
    <scope>NUCLEOTIDE SEQUENCE</scope>
</reference>
<accession>A0A0F9SYH3</accession>
<organism evidence="1">
    <name type="scientific">marine sediment metagenome</name>
    <dbReference type="NCBI Taxonomy" id="412755"/>
    <lineage>
        <taxon>unclassified sequences</taxon>
        <taxon>metagenomes</taxon>
        <taxon>ecological metagenomes</taxon>
    </lineage>
</organism>
<gene>
    <name evidence="1" type="ORF">LCGC14_0795520</name>
</gene>
<name>A0A0F9SYH3_9ZZZZ</name>
<proteinExistence type="predicted"/>
<evidence type="ECO:0000313" key="1">
    <source>
        <dbReference type="EMBL" id="KKN34253.1"/>
    </source>
</evidence>
<comment type="caution">
    <text evidence="1">The sequence shown here is derived from an EMBL/GenBank/DDBJ whole genome shotgun (WGS) entry which is preliminary data.</text>
</comment>
<dbReference type="AlphaFoldDB" id="A0A0F9SYH3"/>
<sequence length="111" mass="12279">MKRRKFFGTVLSGAVGAGASIVAPRVGADQHPATVVTAREEFGYGRLTHLQVGEVFALTGQKNDDLLLSTGLVKVVVVDTVLLRCTCGRMFTERQHFDNHLLRYGHREARR</sequence>
<dbReference type="EMBL" id="LAZR01002117">
    <property type="protein sequence ID" value="KKN34253.1"/>
    <property type="molecule type" value="Genomic_DNA"/>
</dbReference>